<dbReference type="SUPFAM" id="SSF52540">
    <property type="entry name" value="P-loop containing nucleoside triphosphate hydrolases"/>
    <property type="match status" value="1"/>
</dbReference>
<evidence type="ECO:0000256" key="4">
    <source>
        <dbReference type="ARBA" id="ARBA00022692"/>
    </source>
</evidence>
<sequence>MKQFNNDVLNFIKISVKIRLMAKKNNGFKVTQFKFNINLRNFFVIFFVFLFLFYAYRSIKNEVKQVAPEKSITTIVKEAKDGKIKKIDLIDNKLLIYYKNDTLSISYKEAGETFVKTLKEAGVNPEKIDINIKDTQGATGLAGIIGNILPTILMVAFFIFLFRQAKGAQDSVFSFGQNRGKRFQKSMTNTTFNDVAGVDEAKKELVEIVDFLKNPGKYKKLGARTPKGVLLVGPAGCGKTLLAKAVAGEAHVPFFSIAGSEFMEMLVGIGAARVRDLFATAKKSAPAIIFIDEIDAIGRARSVGMMPSHDEREQTLNQILVEMDGFNPNEQVVVVAATNRGDLLDTALLRPGRFDRRVIVDFPDVEGRKAIVKIHAKGKPFDETVSWDRVARRTVGYSGADLENMLNEAAISAARVAREKINMEDIEDAATKVKLGPEKKRLQSDLDKKLTAYHEVGHAVVSHFLPHTDSVHRISIVSRGMALGYTLIPPAKDKLHETKTHLLERIAVMMGGRAAEEVIFNELTTGASNDFDQATSVAKAMVVEYGMSSLGPINFGPTRDVTEWGKTYYEQNVLSQEVMNSIDAEIKKIIMVAYNQAIAIVKSKKNLMDKVADVLIKKESIDQDEFEKIVGKKQNFKS</sequence>
<keyword evidence="7 14" id="KW-0378">Hydrolase</keyword>
<comment type="subcellular location">
    <subcellularLocation>
        <location evidence="14">Cell membrane</location>
        <topology evidence="14">Multi-pass membrane protein</topology>
        <orientation evidence="14">Cytoplasmic side</orientation>
    </subcellularLocation>
    <subcellularLocation>
        <location evidence="1">Membrane</location>
    </subcellularLocation>
</comment>
<dbReference type="PATRIC" id="fig|1618484.3.peg.234"/>
<keyword evidence="5 14" id="KW-0479">Metal-binding</keyword>
<evidence type="ECO:0000256" key="10">
    <source>
        <dbReference type="ARBA" id="ARBA00022989"/>
    </source>
</evidence>
<dbReference type="InterPro" id="IPR041569">
    <property type="entry name" value="AAA_lid_3"/>
</dbReference>
<dbReference type="Gene3D" id="3.40.50.300">
    <property type="entry name" value="P-loop containing nucleotide triphosphate hydrolases"/>
    <property type="match status" value="1"/>
</dbReference>
<comment type="similarity">
    <text evidence="2 14">In the C-terminal section; belongs to the peptidase M41 family.</text>
</comment>
<dbReference type="FunFam" id="1.10.8.60:FF:000001">
    <property type="entry name" value="ATP-dependent zinc metalloprotease FtsH"/>
    <property type="match status" value="1"/>
</dbReference>
<keyword evidence="12 14" id="KW-0472">Membrane</keyword>
<dbReference type="AlphaFoldDB" id="A0A0G0BGN7"/>
<keyword evidence="11 14" id="KW-0482">Metalloprotease</keyword>
<dbReference type="GO" id="GO:0004176">
    <property type="term" value="F:ATP-dependent peptidase activity"/>
    <property type="evidence" value="ECO:0007669"/>
    <property type="project" value="InterPro"/>
</dbReference>
<feature type="binding site" evidence="14">
    <location>
        <position position="454"/>
    </location>
    <ligand>
        <name>Zn(2+)</name>
        <dbReference type="ChEBI" id="CHEBI:29105"/>
        <note>catalytic</note>
    </ligand>
</feature>
<dbReference type="InterPro" id="IPR000642">
    <property type="entry name" value="Peptidase_M41"/>
</dbReference>
<dbReference type="EC" id="3.4.24.-" evidence="14"/>
<dbReference type="GO" id="GO:0005524">
    <property type="term" value="F:ATP binding"/>
    <property type="evidence" value="ECO:0007669"/>
    <property type="project" value="UniProtKB-UniRule"/>
</dbReference>
<evidence type="ECO:0000256" key="13">
    <source>
        <dbReference type="ARBA" id="ARBA00061570"/>
    </source>
</evidence>
<keyword evidence="6 14" id="KW-0547">Nucleotide-binding</keyword>
<dbReference type="Gene3D" id="1.20.58.760">
    <property type="entry name" value="Peptidase M41"/>
    <property type="match status" value="1"/>
</dbReference>
<dbReference type="STRING" id="1618484.UR56_C0004G0019"/>
<keyword evidence="4 14" id="KW-0812">Transmembrane</keyword>
<comment type="subunit">
    <text evidence="14">Homohexamer.</text>
</comment>
<dbReference type="Pfam" id="PF01434">
    <property type="entry name" value="Peptidase_M41"/>
    <property type="match status" value="1"/>
</dbReference>
<dbReference type="Pfam" id="PF00004">
    <property type="entry name" value="AAA"/>
    <property type="match status" value="1"/>
</dbReference>
<dbReference type="EMBL" id="LBPR01000004">
    <property type="protein sequence ID" value="KKP62826.1"/>
    <property type="molecule type" value="Genomic_DNA"/>
</dbReference>
<dbReference type="SMART" id="SM00382">
    <property type="entry name" value="AAA"/>
    <property type="match status" value="1"/>
</dbReference>
<dbReference type="PANTHER" id="PTHR23076">
    <property type="entry name" value="METALLOPROTEASE M41 FTSH"/>
    <property type="match status" value="1"/>
</dbReference>
<reference evidence="17 18" key="1">
    <citation type="journal article" date="2015" name="Nature">
        <title>rRNA introns, odd ribosomes, and small enigmatic genomes across a large radiation of phyla.</title>
        <authorList>
            <person name="Brown C.T."/>
            <person name="Hug L.A."/>
            <person name="Thomas B.C."/>
            <person name="Sharon I."/>
            <person name="Castelle C.J."/>
            <person name="Singh A."/>
            <person name="Wilkins M.J."/>
            <person name="Williams K.H."/>
            <person name="Banfield J.F."/>
        </authorList>
    </citation>
    <scope>NUCLEOTIDE SEQUENCE [LARGE SCALE GENOMIC DNA]</scope>
</reference>
<dbReference type="InterPro" id="IPR005936">
    <property type="entry name" value="FtsH"/>
</dbReference>
<dbReference type="GO" id="GO:0006508">
    <property type="term" value="P:proteolysis"/>
    <property type="evidence" value="ECO:0007669"/>
    <property type="project" value="UniProtKB-KW"/>
</dbReference>
<dbReference type="FunFam" id="3.40.50.300:FF:000001">
    <property type="entry name" value="ATP-dependent zinc metalloprotease FtsH"/>
    <property type="match status" value="1"/>
</dbReference>
<evidence type="ECO:0000256" key="1">
    <source>
        <dbReference type="ARBA" id="ARBA00004370"/>
    </source>
</evidence>
<dbReference type="GO" id="GO:0030163">
    <property type="term" value="P:protein catabolic process"/>
    <property type="evidence" value="ECO:0007669"/>
    <property type="project" value="UniProtKB-UniRule"/>
</dbReference>
<dbReference type="Proteomes" id="UP000034004">
    <property type="component" value="Unassembled WGS sequence"/>
</dbReference>
<comment type="function">
    <text evidence="14">Acts as a processive, ATP-dependent zinc metallopeptidase for both cytoplasmic and membrane proteins. Plays a role in the quality control of integral membrane proteins.</text>
</comment>
<dbReference type="InterPro" id="IPR037219">
    <property type="entry name" value="Peptidase_M41-like"/>
</dbReference>
<evidence type="ECO:0000256" key="11">
    <source>
        <dbReference type="ARBA" id="ARBA00023049"/>
    </source>
</evidence>
<evidence type="ECO:0000256" key="15">
    <source>
        <dbReference type="RuleBase" id="RU003651"/>
    </source>
</evidence>
<dbReference type="NCBIfam" id="TIGR01241">
    <property type="entry name" value="FtsH_fam"/>
    <property type="match status" value="1"/>
</dbReference>
<dbReference type="SUPFAM" id="SSF140990">
    <property type="entry name" value="FtsH protease domain-like"/>
    <property type="match status" value="1"/>
</dbReference>
<comment type="cofactor">
    <cofactor evidence="14">
        <name>Zn(2+)</name>
        <dbReference type="ChEBI" id="CHEBI:29105"/>
    </cofactor>
    <text evidence="14">Binds 1 zinc ion per subunit.</text>
</comment>
<evidence type="ECO:0000313" key="17">
    <source>
        <dbReference type="EMBL" id="KKP62826.1"/>
    </source>
</evidence>
<dbReference type="InterPro" id="IPR003959">
    <property type="entry name" value="ATPase_AAA_core"/>
</dbReference>
<dbReference type="CDD" id="cd19501">
    <property type="entry name" value="RecA-like_FtsH"/>
    <property type="match status" value="1"/>
</dbReference>
<dbReference type="HAMAP" id="MF_01458">
    <property type="entry name" value="FtsH"/>
    <property type="match status" value="1"/>
</dbReference>
<dbReference type="GO" id="GO:0005886">
    <property type="term" value="C:plasma membrane"/>
    <property type="evidence" value="ECO:0007669"/>
    <property type="project" value="UniProtKB-SubCell"/>
</dbReference>
<comment type="caution">
    <text evidence="14">Lacks conserved residue(s) required for the propagation of feature annotation.</text>
</comment>
<feature type="active site" evidence="14">
    <location>
        <position position="455"/>
    </location>
</feature>
<evidence type="ECO:0000256" key="9">
    <source>
        <dbReference type="ARBA" id="ARBA00022840"/>
    </source>
</evidence>
<evidence type="ECO:0000313" key="18">
    <source>
        <dbReference type="Proteomes" id="UP000034004"/>
    </source>
</evidence>
<feature type="binding site" evidence="14">
    <location>
        <position position="530"/>
    </location>
    <ligand>
        <name>Zn(2+)</name>
        <dbReference type="ChEBI" id="CHEBI:29105"/>
        <note>catalytic</note>
    </ligand>
</feature>
<dbReference type="InterPro" id="IPR003960">
    <property type="entry name" value="ATPase_AAA_CS"/>
</dbReference>
<dbReference type="GO" id="GO:0008270">
    <property type="term" value="F:zinc ion binding"/>
    <property type="evidence" value="ECO:0007669"/>
    <property type="project" value="UniProtKB-UniRule"/>
</dbReference>
<keyword evidence="8 14" id="KW-0862">Zinc</keyword>
<evidence type="ECO:0000256" key="12">
    <source>
        <dbReference type="ARBA" id="ARBA00023136"/>
    </source>
</evidence>
<evidence type="ECO:0000256" key="8">
    <source>
        <dbReference type="ARBA" id="ARBA00022833"/>
    </source>
</evidence>
<feature type="transmembrane region" description="Helical" evidence="14">
    <location>
        <begin position="141"/>
        <end position="162"/>
    </location>
</feature>
<dbReference type="GO" id="GO:0004222">
    <property type="term" value="F:metalloendopeptidase activity"/>
    <property type="evidence" value="ECO:0007669"/>
    <property type="project" value="InterPro"/>
</dbReference>
<proteinExistence type="inferred from homology"/>
<feature type="binding site" evidence="14">
    <location>
        <position position="458"/>
    </location>
    <ligand>
        <name>Zn(2+)</name>
        <dbReference type="ChEBI" id="CHEBI:29105"/>
        <note>catalytic</note>
    </ligand>
</feature>
<comment type="similarity">
    <text evidence="13 14">In the central section; belongs to the AAA ATPase family.</text>
</comment>
<comment type="similarity">
    <text evidence="15">Belongs to the AAA ATPase family.</text>
</comment>
<evidence type="ECO:0000256" key="7">
    <source>
        <dbReference type="ARBA" id="ARBA00022801"/>
    </source>
</evidence>
<evidence type="ECO:0000256" key="14">
    <source>
        <dbReference type="HAMAP-Rule" id="MF_01458"/>
    </source>
</evidence>
<dbReference type="GO" id="GO:0016887">
    <property type="term" value="F:ATP hydrolysis activity"/>
    <property type="evidence" value="ECO:0007669"/>
    <property type="project" value="UniProtKB-UniRule"/>
</dbReference>
<evidence type="ECO:0000256" key="5">
    <source>
        <dbReference type="ARBA" id="ARBA00022723"/>
    </source>
</evidence>
<name>A0A0G0BGN7_9BACT</name>
<dbReference type="InterPro" id="IPR003593">
    <property type="entry name" value="AAA+_ATPase"/>
</dbReference>
<evidence type="ECO:0000256" key="6">
    <source>
        <dbReference type="ARBA" id="ARBA00022741"/>
    </source>
</evidence>
<gene>
    <name evidence="14" type="primary">ftsH</name>
    <name evidence="17" type="ORF">UR56_C0004G0019</name>
</gene>
<dbReference type="PROSITE" id="PS00674">
    <property type="entry name" value="AAA"/>
    <property type="match status" value="1"/>
</dbReference>
<evidence type="ECO:0000256" key="2">
    <source>
        <dbReference type="ARBA" id="ARBA00010044"/>
    </source>
</evidence>
<feature type="domain" description="AAA+ ATPase" evidence="16">
    <location>
        <begin position="225"/>
        <end position="364"/>
    </location>
</feature>
<accession>A0A0G0BGN7</accession>
<keyword evidence="14" id="KW-1003">Cell membrane</keyword>
<keyword evidence="9 14" id="KW-0067">ATP-binding</keyword>
<protein>
    <recommendedName>
        <fullName evidence="14">ATP-dependent zinc metalloprotease FtsH</fullName>
        <ecNumber evidence="14">3.4.24.-</ecNumber>
    </recommendedName>
</protein>
<keyword evidence="10 14" id="KW-1133">Transmembrane helix</keyword>
<dbReference type="InterPro" id="IPR027417">
    <property type="entry name" value="P-loop_NTPase"/>
</dbReference>
<dbReference type="Pfam" id="PF17862">
    <property type="entry name" value="AAA_lid_3"/>
    <property type="match status" value="1"/>
</dbReference>
<dbReference type="Gene3D" id="1.10.8.60">
    <property type="match status" value="1"/>
</dbReference>
<organism evidence="17 18">
    <name type="scientific">Candidatus Roizmanbacteria bacterium GW2011_GWC2_34_23</name>
    <dbReference type="NCBI Taxonomy" id="1618484"/>
    <lineage>
        <taxon>Bacteria</taxon>
        <taxon>Candidatus Roizmaniibacteriota</taxon>
    </lineage>
</organism>
<evidence type="ECO:0000256" key="3">
    <source>
        <dbReference type="ARBA" id="ARBA00022670"/>
    </source>
</evidence>
<evidence type="ECO:0000259" key="16">
    <source>
        <dbReference type="SMART" id="SM00382"/>
    </source>
</evidence>
<keyword evidence="3 14" id="KW-0645">Protease</keyword>
<dbReference type="PANTHER" id="PTHR23076:SF97">
    <property type="entry name" value="ATP-DEPENDENT ZINC METALLOPROTEASE YME1L1"/>
    <property type="match status" value="1"/>
</dbReference>
<comment type="caution">
    <text evidence="17">The sequence shown here is derived from an EMBL/GenBank/DDBJ whole genome shotgun (WGS) entry which is preliminary data.</text>
</comment>
<dbReference type="FunFam" id="1.20.58.760:FF:000001">
    <property type="entry name" value="ATP-dependent zinc metalloprotease FtsH"/>
    <property type="match status" value="1"/>
</dbReference>
<feature type="transmembrane region" description="Helical" evidence="14">
    <location>
        <begin position="37"/>
        <end position="56"/>
    </location>
</feature>